<dbReference type="InterPro" id="IPR008972">
    <property type="entry name" value="Cupredoxin"/>
</dbReference>
<proteinExistence type="predicted"/>
<dbReference type="SUPFAM" id="SSF49503">
    <property type="entry name" value="Cupredoxins"/>
    <property type="match status" value="1"/>
</dbReference>
<comment type="caution">
    <text evidence="1">The sequence shown here is derived from an EMBL/GenBank/DDBJ whole genome shotgun (WGS) entry which is preliminary data.</text>
</comment>
<accession>A0A2V4AVB5</accession>
<sequence>MSRKRVFRRDVVGAVFGAAGLVVAGCGGPDGADDATTPPAGEQPAGKRVMVSLTDFRIELSQETFTPGTYTFVVTNDGKAPHALDIEGPGVEEKRTETLDAGQSANLTATLGAETYDFYCPVSNHREIGMETKVAVGGKEAPTTGGGNNGY</sequence>
<reference evidence="1 2" key="1">
    <citation type="submission" date="2016-07" db="EMBL/GenBank/DDBJ databases">
        <title>Draft genome sequence of Prauserella muralis DSM 45305, isolated from a mould-covered wall in an indoor environment.</title>
        <authorList>
            <person name="Ruckert C."/>
            <person name="Albersmeier A."/>
            <person name="Jiang C.-L."/>
            <person name="Jiang Y."/>
            <person name="Kalinowski J."/>
            <person name="Schneider O."/>
            <person name="Winkler A."/>
            <person name="Zotchev S.B."/>
        </authorList>
    </citation>
    <scope>NUCLEOTIDE SEQUENCE [LARGE SCALE GENOMIC DNA]</scope>
    <source>
        <strain evidence="1 2">DSM 45305</strain>
    </source>
</reference>
<name>A0A2V4AVB5_9PSEU</name>
<organism evidence="1 2">
    <name type="scientific">Prauserella muralis</name>
    <dbReference type="NCBI Taxonomy" id="588067"/>
    <lineage>
        <taxon>Bacteria</taxon>
        <taxon>Bacillati</taxon>
        <taxon>Actinomycetota</taxon>
        <taxon>Actinomycetes</taxon>
        <taxon>Pseudonocardiales</taxon>
        <taxon>Pseudonocardiaceae</taxon>
        <taxon>Prauserella</taxon>
    </lineage>
</organism>
<dbReference type="PROSITE" id="PS51257">
    <property type="entry name" value="PROKAR_LIPOPROTEIN"/>
    <property type="match status" value="1"/>
</dbReference>
<evidence type="ECO:0000313" key="1">
    <source>
        <dbReference type="EMBL" id="PXY25396.1"/>
    </source>
</evidence>
<dbReference type="Gene3D" id="2.60.40.420">
    <property type="entry name" value="Cupredoxins - blue copper proteins"/>
    <property type="match status" value="1"/>
</dbReference>
<keyword evidence="2" id="KW-1185">Reference proteome</keyword>
<evidence type="ECO:0000313" key="2">
    <source>
        <dbReference type="Proteomes" id="UP000249915"/>
    </source>
</evidence>
<dbReference type="EMBL" id="MASW01000003">
    <property type="protein sequence ID" value="PXY25396.1"/>
    <property type="molecule type" value="Genomic_DNA"/>
</dbReference>
<dbReference type="AlphaFoldDB" id="A0A2V4AVB5"/>
<protein>
    <submittedName>
        <fullName evidence="1">Uncharacterized protein</fullName>
    </submittedName>
</protein>
<gene>
    <name evidence="1" type="ORF">BAY60_18645</name>
</gene>
<dbReference type="OrthoDB" id="7431902at2"/>
<dbReference type="Proteomes" id="UP000249915">
    <property type="component" value="Unassembled WGS sequence"/>
</dbReference>